<proteinExistence type="predicted"/>
<reference evidence="1" key="1">
    <citation type="submission" date="2021-03" db="EMBL/GenBank/DDBJ databases">
        <authorList>
            <person name="Sun Q."/>
        </authorList>
    </citation>
    <scope>NUCLEOTIDE SEQUENCE</scope>
    <source>
        <strain evidence="1">CCM 8862</strain>
    </source>
</reference>
<keyword evidence="2" id="KW-1185">Reference proteome</keyword>
<gene>
    <name evidence="1" type="ORF">JZY06_02845</name>
</gene>
<dbReference type="Proteomes" id="UP000664332">
    <property type="component" value="Unassembled WGS sequence"/>
</dbReference>
<dbReference type="RefSeq" id="WP_207118258.1">
    <property type="nucleotide sequence ID" value="NZ_JAFLEQ010000003.1"/>
</dbReference>
<protein>
    <submittedName>
        <fullName evidence="1">Uncharacterized protein</fullName>
    </submittedName>
</protein>
<sequence>MTDPLFTFTDDGVFASTATGEPVELVITSKPESFSPVIHRFDSTEFDFTVFSGGRQWWGELLTVLAVPADGWNAHPLLADHGLFDNHPQTGVTADAHP</sequence>
<evidence type="ECO:0000313" key="2">
    <source>
        <dbReference type="Proteomes" id="UP000664332"/>
    </source>
</evidence>
<name>A0A939IX04_9CORY</name>
<dbReference type="AlphaFoldDB" id="A0A939IX04"/>
<dbReference type="EMBL" id="JAFLEQ010000003">
    <property type="protein sequence ID" value="MBN9643568.1"/>
    <property type="molecule type" value="Genomic_DNA"/>
</dbReference>
<organism evidence="1 2">
    <name type="scientific">Corynebacterium mendelii</name>
    <dbReference type="NCBI Taxonomy" id="2765362"/>
    <lineage>
        <taxon>Bacteria</taxon>
        <taxon>Bacillati</taxon>
        <taxon>Actinomycetota</taxon>
        <taxon>Actinomycetes</taxon>
        <taxon>Mycobacteriales</taxon>
        <taxon>Corynebacteriaceae</taxon>
        <taxon>Corynebacterium</taxon>
    </lineage>
</organism>
<comment type="caution">
    <text evidence="1">The sequence shown here is derived from an EMBL/GenBank/DDBJ whole genome shotgun (WGS) entry which is preliminary data.</text>
</comment>
<accession>A0A939IX04</accession>
<evidence type="ECO:0000313" key="1">
    <source>
        <dbReference type="EMBL" id="MBN9643568.1"/>
    </source>
</evidence>